<dbReference type="Pfam" id="PF03949">
    <property type="entry name" value="Malic_M"/>
    <property type="match status" value="1"/>
</dbReference>
<evidence type="ECO:0000256" key="18">
    <source>
        <dbReference type="SAM" id="Phobius"/>
    </source>
</evidence>
<feature type="region of interest" description="Disordered" evidence="17">
    <location>
        <begin position="353"/>
        <end position="551"/>
    </location>
</feature>
<dbReference type="GO" id="GO:0004473">
    <property type="term" value="F:malate dehydrogenase (decarboxylating) (NADP+) activity"/>
    <property type="evidence" value="ECO:0007669"/>
    <property type="project" value="UniProtKB-ARBA"/>
</dbReference>
<dbReference type="InterPro" id="IPR036291">
    <property type="entry name" value="NAD(P)-bd_dom_sf"/>
</dbReference>
<dbReference type="Pfam" id="PF05624">
    <property type="entry name" value="LSR"/>
    <property type="match status" value="2"/>
</dbReference>
<dbReference type="GO" id="GO:0012505">
    <property type="term" value="C:endomembrane system"/>
    <property type="evidence" value="ECO:0007669"/>
    <property type="project" value="UniProtKB-SubCell"/>
</dbReference>
<keyword evidence="13" id="KW-1015">Disulfide bond</keyword>
<feature type="compositionally biased region" description="Basic and acidic residues" evidence="17">
    <location>
        <begin position="427"/>
        <end position="442"/>
    </location>
</feature>
<evidence type="ECO:0000256" key="17">
    <source>
        <dbReference type="SAM" id="MobiDB-lite"/>
    </source>
</evidence>
<keyword evidence="14" id="KW-0393">Immunoglobulin domain</keyword>
<dbReference type="GO" id="GO:0046872">
    <property type="term" value="F:metal ion binding"/>
    <property type="evidence" value="ECO:0007669"/>
    <property type="project" value="UniProtKB-KW"/>
</dbReference>
<keyword evidence="12 18" id="KW-0472">Membrane</keyword>
<feature type="compositionally biased region" description="Low complexity" evidence="17">
    <location>
        <begin position="1045"/>
        <end position="1068"/>
    </location>
</feature>
<dbReference type="FunFam" id="3.40.50.10380:FF:000004">
    <property type="entry name" value="Malic enzyme"/>
    <property type="match status" value="1"/>
</dbReference>
<dbReference type="GO" id="GO:0016020">
    <property type="term" value="C:membrane"/>
    <property type="evidence" value="ECO:0007669"/>
    <property type="project" value="TreeGrafter"/>
</dbReference>
<evidence type="ECO:0000256" key="13">
    <source>
        <dbReference type="ARBA" id="ARBA00023157"/>
    </source>
</evidence>
<comment type="similarity">
    <text evidence="5">Belongs to the immunoglobulin superfamily. LISCH7 family.</text>
</comment>
<gene>
    <name evidence="20" type="ORF">F2P81_021325</name>
</gene>
<evidence type="ECO:0000256" key="9">
    <source>
        <dbReference type="ARBA" id="ARBA00022949"/>
    </source>
</evidence>
<evidence type="ECO:0000256" key="15">
    <source>
        <dbReference type="ARBA" id="ARBA00046288"/>
    </source>
</evidence>
<dbReference type="Gene3D" id="3.40.50.720">
    <property type="entry name" value="NAD(P)-binding Rossmann-like Domain"/>
    <property type="match status" value="1"/>
</dbReference>
<dbReference type="InterPro" id="IPR015884">
    <property type="entry name" value="Malic_enzyme_CS"/>
</dbReference>
<dbReference type="Gene3D" id="3.40.50.10380">
    <property type="entry name" value="Malic enzyme, N-terminal domain"/>
    <property type="match status" value="1"/>
</dbReference>
<evidence type="ECO:0000256" key="10">
    <source>
        <dbReference type="ARBA" id="ARBA00022989"/>
    </source>
</evidence>
<dbReference type="Gene3D" id="2.60.40.10">
    <property type="entry name" value="Immunoglobulins"/>
    <property type="match status" value="2"/>
</dbReference>
<evidence type="ECO:0000256" key="6">
    <source>
        <dbReference type="ARBA" id="ARBA00022427"/>
    </source>
</evidence>
<evidence type="ECO:0000313" key="21">
    <source>
        <dbReference type="Proteomes" id="UP000438429"/>
    </source>
</evidence>
<evidence type="ECO:0000256" key="14">
    <source>
        <dbReference type="ARBA" id="ARBA00023319"/>
    </source>
</evidence>
<comment type="cofactor">
    <cofactor evidence="1">
        <name>Mn(2+)</name>
        <dbReference type="ChEBI" id="CHEBI:29035"/>
    </cofactor>
</comment>
<evidence type="ECO:0000313" key="20">
    <source>
        <dbReference type="EMBL" id="KAF0026588.1"/>
    </source>
</evidence>
<feature type="compositionally biased region" description="Basic and acidic residues" evidence="17">
    <location>
        <begin position="397"/>
        <end position="408"/>
    </location>
</feature>
<evidence type="ECO:0000259" key="19">
    <source>
        <dbReference type="PROSITE" id="PS50835"/>
    </source>
</evidence>
<feature type="compositionally biased region" description="Polar residues" evidence="17">
    <location>
        <begin position="521"/>
        <end position="531"/>
    </location>
</feature>
<dbReference type="InterPro" id="IPR007110">
    <property type="entry name" value="Ig-like_dom"/>
</dbReference>
<dbReference type="InterPro" id="IPR012301">
    <property type="entry name" value="Malic_N_dom"/>
</dbReference>
<sequence length="1668" mass="186422">MLFQSVVLPCQYQTGSIQNPVVQWWYKSYCRDRTRESFTLPESLGVQASDLGATSHLECSDNSRTVRVVASAQGASMTLAEHYKGRDIAIVNKADLRIGELQWGDSGVYFCKVIIADDLEGKNEGQLELLVLGRTGERDDLLPEFDVEIMPEWAFVGSVVLGSILFLLLLGICWCQCCPHSCCCYVRCCCCPDTCCCPRHLYEAGKMAKSGQQAPVPVYPYYIPGVPTVVPLAPSSHVDPKISSIPSVENNLAAACSLSELSSLHDGGTTDFRHTYQTVQMKALPPIADLDDHSVVRAAPPTHRHRPRRDRGNLSDDELDRRWNTRSEHLKRKTLGRRGRTGSLDELEEFAQSYGSRCRRAEPPDRGYDRDHSPPRRSYREKDDGWGRRSPSPLPQKRRDTWDSDRPSRPPQSRGYDDAYLNNVLESKARGRGGERCAGRVDEDSDTPSKGSSRGKGSDSYYSRSPSNRPEEEDPLPPYSEREAERYRRADPTADRYRTAEPPRSERYRTSEPAMRPFSYTRPNQGMSHTLQGGREERDRNRNLRKRSADYAEQRLRDAPLRLLQISSGRRVEDGGVKKKRDGEHDTDDGAAAALPADSTLNCVMYTLFFVHFIFHFISLFVLLVPELLSIQVIVPEAERSTTLFASVILRCDYSTSANSQDVLVTWRYKSFCKDPVLEYYSTGYQAALQLGQDPANDCPDRQRTIRTVIQKRGLNEPILGADYRERKISIQNKADLVINEVMWWDNGVYYCSIDAAGDTTGDSDREVKLIVYHWLTVLLIIIGALLLIMLLCICCCQCCPQNCCCYVRCPCCPQTCCCPEKAVMQHRMMRDAQKAMAPWMNGQPIYAPISSNASAQGVPIMYSGSFSDYPAKQNFAMAPMQQLSPMALEHQPPPLPPHHVNGGMHGSVQGGHQMLDYLENQMRGLDVGPPQMGPRTVQNMHPLQARHQLQHQSAPPTVPYTPGPPSMLSALDEMGVRGVERRVITLPPIIQRVPSFSSRRGTGGGDGVRGAPRISSQSSGSSNPSGGGAYRDRRVYRDRDVSPPRRGSWISHSPSIPTSTATTSTDNNSHRPHEHRVLLIEVRSSAALRRSQAVRVCHSGKNRKPSVSTKKRGYDITRNPHLNKGMAFTLEERLQLGIHGLLPPCFLSQDVQVLRVMKSYETRTNPLDKYILLMTLQDRNEKLFYRLLTSDIEEFMPIVYTPTVGLACQQYGLAFRRPRGLFITIHDRGHIATMLNSWPEEDIKAIVVTDGERILGLGDLGGYGMGIPVGKLALYTACGGVRPQQCLPVLLDVGTDNQTLLDDPLYIGLKHKRIRGKEYDDLIDEFMQAVTDKYGMNCLIQFEDFANTNAFRILNKYRHRYCTFNDDIQGTASVAVAGILAALKITKNKLLDHTFVFQGAGEAALGIAHLLIMAMAKEGVTREEAAKRIWMVDSKGLIVKGRGNLNHEKEEFAHDYPHLKTLEEVVHTIKPSAIIGVAAIGGAFTEKIITDMASFNERPIIFALSNPTSKAECTAEQCYNLTEGRGIFASGSPFDKVTLADGRTFYPGQGNNAYVFPGVALGVIACRVRHISDDVFLTTAEAIADMVTEEHLAEGRLFPPLSTIREVSFKIAVKIVNYAYKHNIASIYPEPKDKEAFVLSHIYSPDYDSFSLDTYSWPQDAMNVQDV</sequence>
<feature type="region of interest" description="Disordered" evidence="17">
    <location>
        <begin position="572"/>
        <end position="592"/>
    </location>
</feature>
<dbReference type="SMART" id="SM00409">
    <property type="entry name" value="IG"/>
    <property type="match status" value="2"/>
</dbReference>
<feature type="transmembrane region" description="Helical" evidence="18">
    <location>
        <begin position="770"/>
        <end position="792"/>
    </location>
</feature>
<dbReference type="SUPFAM" id="SSF51735">
    <property type="entry name" value="NAD(P)-binding Rossmann-fold domains"/>
    <property type="match status" value="1"/>
</dbReference>
<dbReference type="PRINTS" id="PR00072">
    <property type="entry name" value="MALOXRDTASE"/>
</dbReference>
<dbReference type="NCBIfam" id="NF010052">
    <property type="entry name" value="PRK13529.1"/>
    <property type="match status" value="1"/>
</dbReference>
<dbReference type="SUPFAM" id="SSF53223">
    <property type="entry name" value="Aminoacid dehydrogenase-like, N-terminal domain"/>
    <property type="match status" value="1"/>
</dbReference>
<name>A0A6A4S340_SCOMX</name>
<evidence type="ECO:0000256" key="11">
    <source>
        <dbReference type="ARBA" id="ARBA00023002"/>
    </source>
</evidence>
<keyword evidence="9" id="KW-0965">Cell junction</keyword>
<dbReference type="PANTHER" id="PTHR15923:SF6">
    <property type="entry name" value="IMMUNOGLOBULIN-LIKE DOMAIN CONTAINING RECEPTOR 1B PRECURSOR"/>
    <property type="match status" value="1"/>
</dbReference>
<dbReference type="GO" id="GO:0005923">
    <property type="term" value="C:bicellular tight junction"/>
    <property type="evidence" value="ECO:0007669"/>
    <property type="project" value="UniProtKB-SubCell"/>
</dbReference>
<feature type="compositionally biased region" description="Basic and acidic residues" evidence="17">
    <location>
        <begin position="1031"/>
        <end position="1044"/>
    </location>
</feature>
<dbReference type="PROSITE" id="PS50835">
    <property type="entry name" value="IG_LIKE"/>
    <property type="match status" value="2"/>
</dbReference>
<dbReference type="InterPro" id="IPR003599">
    <property type="entry name" value="Ig_sub"/>
</dbReference>
<dbReference type="PROSITE" id="PS00331">
    <property type="entry name" value="MALIC_ENZYMES"/>
    <property type="match status" value="1"/>
</dbReference>
<dbReference type="PANTHER" id="PTHR15923">
    <property type="entry name" value="TRANSMEMBRANE AND IMMUNOGLOBULIN DOMAIN-CONTAINING PROTEIN"/>
    <property type="match status" value="1"/>
</dbReference>
<feature type="transmembrane region" description="Helical" evidence="18">
    <location>
        <begin position="604"/>
        <end position="625"/>
    </location>
</feature>
<dbReference type="GO" id="GO:0031016">
    <property type="term" value="P:pancreas development"/>
    <property type="evidence" value="ECO:0007669"/>
    <property type="project" value="TreeGrafter"/>
</dbReference>
<keyword evidence="11 16" id="KW-0560">Oxidoreductase</keyword>
<dbReference type="CDD" id="cd05312">
    <property type="entry name" value="NAD_bind_1_malic_enz"/>
    <property type="match status" value="1"/>
</dbReference>
<feature type="compositionally biased region" description="Basic and acidic residues" evidence="17">
    <location>
        <begin position="572"/>
        <end position="584"/>
    </location>
</feature>
<dbReference type="SMART" id="SM01274">
    <property type="entry name" value="malic"/>
    <property type="match status" value="1"/>
</dbReference>
<feature type="compositionally biased region" description="Basic and acidic residues" evidence="17">
    <location>
        <begin position="534"/>
        <end position="551"/>
    </location>
</feature>
<dbReference type="Pfam" id="PF00390">
    <property type="entry name" value="malic"/>
    <property type="match status" value="1"/>
</dbReference>
<feature type="compositionally biased region" description="Low complexity" evidence="17">
    <location>
        <begin position="1010"/>
        <end position="1025"/>
    </location>
</feature>
<evidence type="ECO:0000256" key="1">
    <source>
        <dbReference type="ARBA" id="ARBA00001936"/>
    </source>
</evidence>
<organism evidence="20 21">
    <name type="scientific">Scophthalmus maximus</name>
    <name type="common">Turbot</name>
    <name type="synonym">Psetta maxima</name>
    <dbReference type="NCBI Taxonomy" id="52904"/>
    <lineage>
        <taxon>Eukaryota</taxon>
        <taxon>Metazoa</taxon>
        <taxon>Chordata</taxon>
        <taxon>Craniata</taxon>
        <taxon>Vertebrata</taxon>
        <taxon>Euteleostomi</taxon>
        <taxon>Actinopterygii</taxon>
        <taxon>Neopterygii</taxon>
        <taxon>Teleostei</taxon>
        <taxon>Neoteleostei</taxon>
        <taxon>Acanthomorphata</taxon>
        <taxon>Carangaria</taxon>
        <taxon>Pleuronectiformes</taxon>
        <taxon>Pleuronectoidei</taxon>
        <taxon>Scophthalmidae</taxon>
        <taxon>Scophthalmus</taxon>
    </lineage>
</organism>
<evidence type="ECO:0000256" key="4">
    <source>
        <dbReference type="ARBA" id="ARBA00008785"/>
    </source>
</evidence>
<evidence type="ECO:0000256" key="8">
    <source>
        <dbReference type="ARBA" id="ARBA00022723"/>
    </source>
</evidence>
<keyword evidence="8 16" id="KW-0479">Metal-binding</keyword>
<feature type="domain" description="Ig-like" evidence="19">
    <location>
        <begin position="1"/>
        <end position="113"/>
    </location>
</feature>
<reference evidence="20 21" key="1">
    <citation type="submission" date="2019-06" db="EMBL/GenBank/DDBJ databases">
        <title>Draft genomes of female and male turbot (Scophthalmus maximus).</title>
        <authorList>
            <person name="Xu H."/>
            <person name="Xu X.-W."/>
            <person name="Shao C."/>
            <person name="Chen S."/>
        </authorList>
    </citation>
    <scope>NUCLEOTIDE SEQUENCE [LARGE SCALE GENOMIC DNA]</scope>
    <source>
        <strain evidence="20">Ysfricsl-2016a</strain>
        <tissue evidence="20">Blood</tissue>
    </source>
</reference>
<keyword evidence="6" id="KW-0796">Tight junction</keyword>
<feature type="region of interest" description="Disordered" evidence="17">
    <location>
        <begin position="298"/>
        <end position="317"/>
    </location>
</feature>
<evidence type="ECO:0000256" key="7">
    <source>
        <dbReference type="ARBA" id="ARBA00022692"/>
    </source>
</evidence>
<comment type="cofactor">
    <cofactor evidence="2">
        <name>Mg(2+)</name>
        <dbReference type="ChEBI" id="CHEBI:18420"/>
    </cofactor>
</comment>
<dbReference type="Proteomes" id="UP000438429">
    <property type="component" value="Unassembled WGS sequence"/>
</dbReference>
<dbReference type="GO" id="GO:0051287">
    <property type="term" value="F:NAD binding"/>
    <property type="evidence" value="ECO:0007669"/>
    <property type="project" value="InterPro"/>
</dbReference>
<dbReference type="InterPro" id="IPR001891">
    <property type="entry name" value="Malic_OxRdtase"/>
</dbReference>
<protein>
    <recommendedName>
        <fullName evidence="16">Malic enzyme</fullName>
    </recommendedName>
</protein>
<dbReference type="InterPro" id="IPR046346">
    <property type="entry name" value="Aminoacid_DH-like_N_sf"/>
</dbReference>
<dbReference type="InterPro" id="IPR012302">
    <property type="entry name" value="Malic_NAD-bd"/>
</dbReference>
<dbReference type="InterPro" id="IPR036179">
    <property type="entry name" value="Ig-like_dom_sf"/>
</dbReference>
<dbReference type="EMBL" id="VEVO01000019">
    <property type="protein sequence ID" value="KAF0026588.1"/>
    <property type="molecule type" value="Genomic_DNA"/>
</dbReference>
<evidence type="ECO:0000256" key="2">
    <source>
        <dbReference type="ARBA" id="ARBA00001946"/>
    </source>
</evidence>
<dbReference type="FunFam" id="3.40.50.720:FF:000060">
    <property type="entry name" value="Malic enzyme"/>
    <property type="match status" value="1"/>
</dbReference>
<comment type="similarity">
    <text evidence="4 16">Belongs to the malic enzymes family.</text>
</comment>
<comment type="subcellular location">
    <subcellularLocation>
        <location evidence="3">Cell junction</location>
        <location evidence="3">Tight junction</location>
    </subcellularLocation>
    <subcellularLocation>
        <location evidence="15">Endomembrane system</location>
        <topology evidence="15">Single-pass type I membrane protein</topology>
    </subcellularLocation>
</comment>
<evidence type="ECO:0000256" key="5">
    <source>
        <dbReference type="ARBA" id="ARBA00009491"/>
    </source>
</evidence>
<feature type="region of interest" description="Disordered" evidence="17">
    <location>
        <begin position="995"/>
        <end position="1073"/>
    </location>
</feature>
<keyword evidence="10 18" id="KW-1133">Transmembrane helix</keyword>
<dbReference type="InterPro" id="IPR008664">
    <property type="entry name" value="LISCH7"/>
</dbReference>
<comment type="caution">
    <text evidence="20">The sequence shown here is derived from an EMBL/GenBank/DDBJ whole genome shotgun (WGS) entry which is preliminary data.</text>
</comment>
<accession>A0A6A4S340</accession>
<dbReference type="InterPro" id="IPR051874">
    <property type="entry name" value="Ig-like_domain-LISCH7"/>
</dbReference>
<dbReference type="SUPFAM" id="SSF48726">
    <property type="entry name" value="Immunoglobulin"/>
    <property type="match status" value="2"/>
</dbReference>
<keyword evidence="7 18" id="KW-0812">Transmembrane</keyword>
<proteinExistence type="inferred from homology"/>
<dbReference type="InterPro" id="IPR013783">
    <property type="entry name" value="Ig-like_fold"/>
</dbReference>
<feature type="compositionally biased region" description="Basic and acidic residues" evidence="17">
    <location>
        <begin position="359"/>
        <end position="387"/>
    </location>
</feature>
<feature type="compositionally biased region" description="Basic and acidic residues" evidence="17">
    <location>
        <begin position="480"/>
        <end position="510"/>
    </location>
</feature>
<dbReference type="InterPro" id="IPR037062">
    <property type="entry name" value="Malic_N_dom_sf"/>
</dbReference>
<feature type="domain" description="Ig-like" evidence="19">
    <location>
        <begin position="626"/>
        <end position="769"/>
    </location>
</feature>
<evidence type="ECO:0000256" key="16">
    <source>
        <dbReference type="RuleBase" id="RU003426"/>
    </source>
</evidence>
<evidence type="ECO:0000256" key="3">
    <source>
        <dbReference type="ARBA" id="ARBA00004435"/>
    </source>
</evidence>
<dbReference type="SMART" id="SM00919">
    <property type="entry name" value="Malic_M"/>
    <property type="match status" value="1"/>
</dbReference>
<feature type="region of interest" description="Disordered" evidence="17">
    <location>
        <begin position="1099"/>
        <end position="1119"/>
    </location>
</feature>
<evidence type="ECO:0000256" key="12">
    <source>
        <dbReference type="ARBA" id="ARBA00023136"/>
    </source>
</evidence>